<dbReference type="InterPro" id="IPR023393">
    <property type="entry name" value="START-like_dom_sf"/>
</dbReference>
<keyword evidence="2" id="KW-1185">Reference proteome</keyword>
<dbReference type="EMBL" id="AP026830">
    <property type="protein sequence ID" value="BDR91608.1"/>
    <property type="molecule type" value="Genomic_DNA"/>
</dbReference>
<evidence type="ECO:0000313" key="1">
    <source>
        <dbReference type="EMBL" id="BDR91608.1"/>
    </source>
</evidence>
<dbReference type="Proteomes" id="UP001060771">
    <property type="component" value="Chromosome"/>
</dbReference>
<dbReference type="InterPro" id="IPR010419">
    <property type="entry name" value="CO_DH_gsu"/>
</dbReference>
<reference evidence="2" key="1">
    <citation type="submission" date="2022-09" db="EMBL/GenBank/DDBJ databases">
        <title>Complete genome sequence of Vulcanisaeta souniana.</title>
        <authorList>
            <person name="Kato S."/>
            <person name="Itoh T."/>
            <person name="Ohkuma M."/>
        </authorList>
    </citation>
    <scope>NUCLEOTIDE SEQUENCE [LARGE SCALE GENOMIC DNA]</scope>
    <source>
        <strain evidence="2">JCM 11219</strain>
    </source>
</reference>
<organism evidence="1 2">
    <name type="scientific">Vulcanisaeta souniana JCM 11219</name>
    <dbReference type="NCBI Taxonomy" id="1293586"/>
    <lineage>
        <taxon>Archaea</taxon>
        <taxon>Thermoproteota</taxon>
        <taxon>Thermoprotei</taxon>
        <taxon>Thermoproteales</taxon>
        <taxon>Thermoproteaceae</taxon>
        <taxon>Vulcanisaeta</taxon>
    </lineage>
</organism>
<dbReference type="Gene3D" id="3.30.530.20">
    <property type="match status" value="1"/>
</dbReference>
<name>A0ABN6SP53_9CREN</name>
<dbReference type="SUPFAM" id="SSF55961">
    <property type="entry name" value="Bet v1-like"/>
    <property type="match status" value="1"/>
</dbReference>
<accession>A0ABN6SP53</accession>
<evidence type="ECO:0000313" key="2">
    <source>
        <dbReference type="Proteomes" id="UP001060771"/>
    </source>
</evidence>
<protein>
    <recommendedName>
        <fullName evidence="3">Carbon monoxide dehydrogenase subunit G</fullName>
    </recommendedName>
</protein>
<proteinExistence type="predicted"/>
<evidence type="ECO:0008006" key="3">
    <source>
        <dbReference type="Google" id="ProtNLM"/>
    </source>
</evidence>
<sequence length="157" mass="17320">MMMKELHYSGSFTVNKPPSDVVNFITDLPRAIICIPNIINYEVLSKDKARVRFRVDLGNEVPIAELRRVTTDAHIELVSASGNEIRYKVDGRAAGSTISISLVIKVEGVNNGSRINWDATANLGRLLQMIGRFVNIDSLVKSISEDTIKGFIGCLSK</sequence>
<gene>
    <name evidence="1" type="ORF">Vsou_07010</name>
</gene>
<dbReference type="Pfam" id="PF06240">
    <property type="entry name" value="COXG"/>
    <property type="match status" value="1"/>
</dbReference>